<feature type="transmembrane region" description="Helical" evidence="1">
    <location>
        <begin position="42"/>
        <end position="65"/>
    </location>
</feature>
<proteinExistence type="predicted"/>
<sequence>MRSFFSLYFCQKATFSFLFFFCYLFSVAEGLAARRQGRLLKLSLLSLFFFSVRFFGDATFSYAAFRSMPFDTRFKRRRQHTIREYFRQ</sequence>
<protein>
    <submittedName>
        <fullName evidence="2">Uncharacterized protein</fullName>
    </submittedName>
</protein>
<dbReference type="EMBL" id="GEGO01003833">
    <property type="protein sequence ID" value="JAR91571.1"/>
    <property type="molecule type" value="Transcribed_RNA"/>
</dbReference>
<dbReference type="AlphaFoldDB" id="A0A147BLI3"/>
<organism evidence="2">
    <name type="scientific">Ixodes ricinus</name>
    <name type="common">Common tick</name>
    <name type="synonym">Acarus ricinus</name>
    <dbReference type="NCBI Taxonomy" id="34613"/>
    <lineage>
        <taxon>Eukaryota</taxon>
        <taxon>Metazoa</taxon>
        <taxon>Ecdysozoa</taxon>
        <taxon>Arthropoda</taxon>
        <taxon>Chelicerata</taxon>
        <taxon>Arachnida</taxon>
        <taxon>Acari</taxon>
        <taxon>Parasitiformes</taxon>
        <taxon>Ixodida</taxon>
        <taxon>Ixodoidea</taxon>
        <taxon>Ixodidae</taxon>
        <taxon>Ixodinae</taxon>
        <taxon>Ixodes</taxon>
    </lineage>
</organism>
<keyword evidence="1" id="KW-0812">Transmembrane</keyword>
<keyword evidence="1" id="KW-1133">Transmembrane helix</keyword>
<keyword evidence="1" id="KW-0472">Membrane</keyword>
<name>A0A147BLI3_IXORI</name>
<accession>A0A147BLI3</accession>
<evidence type="ECO:0000313" key="2">
    <source>
        <dbReference type="EMBL" id="JAR91571.1"/>
    </source>
</evidence>
<evidence type="ECO:0000256" key="1">
    <source>
        <dbReference type="SAM" id="Phobius"/>
    </source>
</evidence>
<reference evidence="2" key="1">
    <citation type="journal article" date="2018" name="PLoS Negl. Trop. Dis.">
        <title>Sialome diversity of ticks revealed by RNAseq of single tick salivary glands.</title>
        <authorList>
            <person name="Perner J."/>
            <person name="Kropackova S."/>
            <person name="Kopacek P."/>
            <person name="Ribeiro J.M."/>
        </authorList>
    </citation>
    <scope>NUCLEOTIDE SEQUENCE</scope>
    <source>
        <strain evidence="2">Siblings of single egg batch collected in Ceske Budejovice</strain>
        <tissue evidence="2">Salivary glands</tissue>
    </source>
</reference>